<keyword evidence="2" id="KW-1185">Reference proteome</keyword>
<dbReference type="STRING" id="1850254.LPB137_04390"/>
<sequence length="162" mass="19266">MIDLNLKFVYQSLTKEEKQDILSLWISSGVLSKEQAYKRIEEVSTLILNNNKIVGVSTVYPQYFIRSDSIFFFFRMFIQQEFRGSNSIRKKLMQLNYSELKKRFENKAYGLVVELENKKLDNLGKNTNYMTKRGYTYYGKSPRGLQLWYVMFDEPKGIFNIK</sequence>
<organism evidence="1 2">
    <name type="scientific">Poseidonibacter parvus</name>
    <dbReference type="NCBI Taxonomy" id="1850254"/>
    <lineage>
        <taxon>Bacteria</taxon>
        <taxon>Pseudomonadati</taxon>
        <taxon>Campylobacterota</taxon>
        <taxon>Epsilonproteobacteria</taxon>
        <taxon>Campylobacterales</taxon>
        <taxon>Arcobacteraceae</taxon>
        <taxon>Poseidonibacter</taxon>
    </lineage>
</organism>
<dbReference type="RefSeq" id="WP_076084884.1">
    <property type="nucleotide sequence ID" value="NZ_CP019070.1"/>
</dbReference>
<gene>
    <name evidence="1" type="ORF">LPB137_04390</name>
</gene>
<dbReference type="EMBL" id="CP019070">
    <property type="protein sequence ID" value="APW65131.1"/>
    <property type="molecule type" value="Genomic_DNA"/>
</dbReference>
<name>A0A1P8KKR1_9BACT</name>
<protein>
    <recommendedName>
        <fullName evidence="3">N-acetyltransferase domain-containing protein</fullName>
    </recommendedName>
</protein>
<evidence type="ECO:0008006" key="3">
    <source>
        <dbReference type="Google" id="ProtNLM"/>
    </source>
</evidence>
<proteinExistence type="predicted"/>
<evidence type="ECO:0000313" key="2">
    <source>
        <dbReference type="Proteomes" id="UP000186074"/>
    </source>
</evidence>
<evidence type="ECO:0000313" key="1">
    <source>
        <dbReference type="EMBL" id="APW65131.1"/>
    </source>
</evidence>
<reference evidence="1 2" key="1">
    <citation type="submission" date="2017-01" db="EMBL/GenBank/DDBJ databases">
        <title>Genome sequencing of Arcobacter sp. LPB0137.</title>
        <authorList>
            <person name="Lee G.-W."/>
            <person name="Yi H."/>
        </authorList>
    </citation>
    <scope>NUCLEOTIDE SEQUENCE [LARGE SCALE GENOMIC DNA]</scope>
    <source>
        <strain evidence="1 2">LPB0137</strain>
    </source>
</reference>
<dbReference type="AlphaFoldDB" id="A0A1P8KKR1"/>
<accession>A0A1P8KKR1</accession>
<dbReference type="KEGG" id="alp:LPB137_04390"/>
<dbReference type="Proteomes" id="UP000186074">
    <property type="component" value="Chromosome"/>
</dbReference>